<proteinExistence type="predicted"/>
<protein>
    <submittedName>
        <fullName evidence="1">Uncharacterized protein</fullName>
    </submittedName>
</protein>
<dbReference type="AlphaFoldDB" id="A0AAP8GHA0"/>
<evidence type="ECO:0000313" key="2">
    <source>
        <dbReference type="Proteomes" id="UP000231328"/>
    </source>
</evidence>
<comment type="caution">
    <text evidence="1">The sequence shown here is derived from an EMBL/GenBank/DDBJ whole genome shotgun (WGS) entry which is preliminary data.</text>
</comment>
<gene>
    <name evidence="1" type="ORF">CGZ54_23050</name>
</gene>
<dbReference type="Proteomes" id="UP000231328">
    <property type="component" value="Unassembled WGS sequence"/>
</dbReference>
<sequence>MAMIDPRTPIGKATLRYRGLPTRHLLSLLRLGVEDPERPYYSRDELIAMLVDRDLDNQLRRAFAKSSAASELES</sequence>
<dbReference type="EMBL" id="NMVR01000045">
    <property type="protein sequence ID" value="PJG37360.1"/>
    <property type="molecule type" value="Genomic_DNA"/>
</dbReference>
<evidence type="ECO:0000313" key="1">
    <source>
        <dbReference type="EMBL" id="PJG37360.1"/>
    </source>
</evidence>
<accession>A0AAP8GHA0</accession>
<name>A0AAP8GHA0_9ENTR</name>
<organism evidence="1 2">
    <name type="scientific">Enterobacter hormaechei</name>
    <dbReference type="NCBI Taxonomy" id="158836"/>
    <lineage>
        <taxon>Bacteria</taxon>
        <taxon>Pseudomonadati</taxon>
        <taxon>Pseudomonadota</taxon>
        <taxon>Gammaproteobacteria</taxon>
        <taxon>Enterobacterales</taxon>
        <taxon>Enterobacteriaceae</taxon>
        <taxon>Enterobacter</taxon>
        <taxon>Enterobacter cloacae complex</taxon>
    </lineage>
</organism>
<reference evidence="1 2" key="1">
    <citation type="submission" date="2017-07" db="EMBL/GenBank/DDBJ databases">
        <title>Draft genome sequence of Enterobacter cloacae ST128, a clinical strain coproducing KPC-2 and NDM-1 carbapenemases.</title>
        <authorList>
            <person name="Li X."/>
        </authorList>
    </citation>
    <scope>NUCLEOTIDE SEQUENCE [LARGE SCALE GENOMIC DNA]</scope>
    <source>
        <strain evidence="1 2">HBY</strain>
    </source>
</reference>